<evidence type="ECO:0000256" key="5">
    <source>
        <dbReference type="ARBA" id="ARBA00022989"/>
    </source>
</evidence>
<dbReference type="AlphaFoldDB" id="A0AAD4KRT1"/>
<feature type="transmembrane region" description="Helical" evidence="8">
    <location>
        <begin position="126"/>
        <end position="144"/>
    </location>
</feature>
<feature type="transmembrane region" description="Helical" evidence="8">
    <location>
        <begin position="302"/>
        <end position="324"/>
    </location>
</feature>
<proteinExistence type="inferred from homology"/>
<dbReference type="FunFam" id="1.20.1250.20:FF:000078">
    <property type="entry name" value="MFS maltose transporter, putative"/>
    <property type="match status" value="1"/>
</dbReference>
<name>A0AAD4KRT1_9EURO</name>
<organism evidence="10 11">
    <name type="scientific">Talaromyces proteolyticus</name>
    <dbReference type="NCBI Taxonomy" id="1131652"/>
    <lineage>
        <taxon>Eukaryota</taxon>
        <taxon>Fungi</taxon>
        <taxon>Dikarya</taxon>
        <taxon>Ascomycota</taxon>
        <taxon>Pezizomycotina</taxon>
        <taxon>Eurotiomycetes</taxon>
        <taxon>Eurotiomycetidae</taxon>
        <taxon>Eurotiales</taxon>
        <taxon>Trichocomaceae</taxon>
        <taxon>Talaromyces</taxon>
        <taxon>Talaromyces sect. Bacilispori</taxon>
    </lineage>
</organism>
<feature type="transmembrane region" description="Helical" evidence="8">
    <location>
        <begin position="336"/>
        <end position="358"/>
    </location>
</feature>
<evidence type="ECO:0000259" key="9">
    <source>
        <dbReference type="PROSITE" id="PS50850"/>
    </source>
</evidence>
<evidence type="ECO:0000256" key="2">
    <source>
        <dbReference type="ARBA" id="ARBA00010992"/>
    </source>
</evidence>
<gene>
    <name evidence="10" type="ORF">BGW36DRAFT_359595</name>
</gene>
<reference evidence="10" key="1">
    <citation type="submission" date="2021-12" db="EMBL/GenBank/DDBJ databases">
        <title>Convergent genome expansion in fungi linked to evolution of root-endophyte symbiosis.</title>
        <authorList>
            <consortium name="DOE Joint Genome Institute"/>
            <person name="Ke Y.-H."/>
            <person name="Bonito G."/>
            <person name="Liao H.-L."/>
            <person name="Looney B."/>
            <person name="Rojas-Flechas A."/>
            <person name="Nash J."/>
            <person name="Hameed K."/>
            <person name="Schadt C."/>
            <person name="Martin F."/>
            <person name="Crous P.W."/>
            <person name="Miettinen O."/>
            <person name="Magnuson J.K."/>
            <person name="Labbe J."/>
            <person name="Jacobson D."/>
            <person name="Doktycz M.J."/>
            <person name="Veneault-Fourrey C."/>
            <person name="Kuo A."/>
            <person name="Mondo S."/>
            <person name="Calhoun S."/>
            <person name="Riley R."/>
            <person name="Ohm R."/>
            <person name="LaButti K."/>
            <person name="Andreopoulos B."/>
            <person name="Pangilinan J."/>
            <person name="Nolan M."/>
            <person name="Tritt A."/>
            <person name="Clum A."/>
            <person name="Lipzen A."/>
            <person name="Daum C."/>
            <person name="Barry K."/>
            <person name="Grigoriev I.V."/>
            <person name="Vilgalys R."/>
        </authorList>
    </citation>
    <scope>NUCLEOTIDE SEQUENCE</scope>
    <source>
        <strain evidence="10">PMI_201</strain>
    </source>
</reference>
<feature type="transmembrane region" description="Helical" evidence="8">
    <location>
        <begin position="365"/>
        <end position="384"/>
    </location>
</feature>
<feature type="transmembrane region" description="Helical" evidence="8">
    <location>
        <begin position="43"/>
        <end position="63"/>
    </location>
</feature>
<dbReference type="SUPFAM" id="SSF103473">
    <property type="entry name" value="MFS general substrate transporter"/>
    <property type="match status" value="1"/>
</dbReference>
<evidence type="ECO:0000256" key="6">
    <source>
        <dbReference type="ARBA" id="ARBA00023136"/>
    </source>
</evidence>
<dbReference type="PANTHER" id="PTHR48022:SF83">
    <property type="entry name" value="MAJOR FACILITATOR SUPERFAMILY (MFS) PROFILE DOMAIN-CONTAINING PROTEIN"/>
    <property type="match status" value="1"/>
</dbReference>
<feature type="transmembrane region" description="Helical" evidence="8">
    <location>
        <begin position="184"/>
        <end position="203"/>
    </location>
</feature>
<keyword evidence="4 8" id="KW-0812">Transmembrane</keyword>
<feature type="transmembrane region" description="Helical" evidence="8">
    <location>
        <begin position="435"/>
        <end position="458"/>
    </location>
</feature>
<dbReference type="Pfam" id="PF00083">
    <property type="entry name" value="Sugar_tr"/>
    <property type="match status" value="1"/>
</dbReference>
<keyword evidence="6 8" id="KW-0472">Membrane</keyword>
<comment type="caution">
    <text evidence="10">The sequence shown here is derived from an EMBL/GenBank/DDBJ whole genome shotgun (WGS) entry which is preliminary data.</text>
</comment>
<feature type="transmembrane region" description="Helical" evidence="8">
    <location>
        <begin position="404"/>
        <end position="423"/>
    </location>
</feature>
<dbReference type="PROSITE" id="PS50850">
    <property type="entry name" value="MFS"/>
    <property type="match status" value="1"/>
</dbReference>
<dbReference type="InterPro" id="IPR036259">
    <property type="entry name" value="MFS_trans_sf"/>
</dbReference>
<evidence type="ECO:0000256" key="4">
    <source>
        <dbReference type="ARBA" id="ARBA00022692"/>
    </source>
</evidence>
<dbReference type="Proteomes" id="UP001201262">
    <property type="component" value="Unassembled WGS sequence"/>
</dbReference>
<dbReference type="InterPro" id="IPR005828">
    <property type="entry name" value="MFS_sugar_transport-like"/>
</dbReference>
<evidence type="ECO:0000313" key="11">
    <source>
        <dbReference type="Proteomes" id="UP001201262"/>
    </source>
</evidence>
<feature type="domain" description="Major facilitator superfamily (MFS) profile" evidence="9">
    <location>
        <begin position="50"/>
        <end position="492"/>
    </location>
</feature>
<comment type="subcellular location">
    <subcellularLocation>
        <location evidence="1">Membrane</location>
        <topology evidence="1">Multi-pass membrane protein</topology>
    </subcellularLocation>
</comment>
<evidence type="ECO:0000256" key="7">
    <source>
        <dbReference type="RuleBase" id="RU003346"/>
    </source>
</evidence>
<dbReference type="EMBL" id="JAJTJA010000006">
    <property type="protein sequence ID" value="KAH8697820.1"/>
    <property type="molecule type" value="Genomic_DNA"/>
</dbReference>
<dbReference type="InterPro" id="IPR020846">
    <property type="entry name" value="MFS_dom"/>
</dbReference>
<keyword evidence="3 7" id="KW-0813">Transport</keyword>
<dbReference type="GO" id="GO:0005351">
    <property type="term" value="F:carbohydrate:proton symporter activity"/>
    <property type="evidence" value="ECO:0007669"/>
    <property type="project" value="TreeGrafter"/>
</dbReference>
<feature type="transmembrane region" description="Helical" evidence="8">
    <location>
        <begin position="215"/>
        <end position="236"/>
    </location>
</feature>
<dbReference type="NCBIfam" id="TIGR00879">
    <property type="entry name" value="SP"/>
    <property type="match status" value="1"/>
</dbReference>
<dbReference type="InterPro" id="IPR050360">
    <property type="entry name" value="MFS_Sugar_Transporters"/>
</dbReference>
<dbReference type="GeneID" id="70244374"/>
<evidence type="ECO:0000256" key="3">
    <source>
        <dbReference type="ARBA" id="ARBA00022448"/>
    </source>
</evidence>
<protein>
    <submittedName>
        <fullName evidence="10">General substrate transporter</fullName>
    </submittedName>
</protein>
<feature type="transmembrane region" description="Helical" evidence="8">
    <location>
        <begin position="470"/>
        <end position="488"/>
    </location>
</feature>
<keyword evidence="5 8" id="KW-1133">Transmembrane helix</keyword>
<feature type="transmembrane region" description="Helical" evidence="8">
    <location>
        <begin position="150"/>
        <end position="172"/>
    </location>
</feature>
<evidence type="ECO:0000256" key="8">
    <source>
        <dbReference type="SAM" id="Phobius"/>
    </source>
</evidence>
<dbReference type="Gene3D" id="1.20.1250.20">
    <property type="entry name" value="MFS general substrate transporter like domains"/>
    <property type="match status" value="1"/>
</dbReference>
<evidence type="ECO:0000313" key="10">
    <source>
        <dbReference type="EMBL" id="KAH8697820.1"/>
    </source>
</evidence>
<keyword evidence="11" id="KW-1185">Reference proteome</keyword>
<dbReference type="PANTHER" id="PTHR48022">
    <property type="entry name" value="PLASTIDIC GLUCOSE TRANSPORTER 4"/>
    <property type="match status" value="1"/>
</dbReference>
<evidence type="ECO:0000256" key="1">
    <source>
        <dbReference type="ARBA" id="ARBA00004141"/>
    </source>
</evidence>
<dbReference type="RefSeq" id="XP_046072521.1">
    <property type="nucleotide sequence ID" value="XM_046214087.1"/>
</dbReference>
<dbReference type="InterPro" id="IPR003663">
    <property type="entry name" value="Sugar/inositol_transpt"/>
</dbReference>
<comment type="similarity">
    <text evidence="2 7">Belongs to the major facilitator superfamily. Sugar transporter (TC 2.A.1.1) family.</text>
</comment>
<dbReference type="GO" id="GO:0016020">
    <property type="term" value="C:membrane"/>
    <property type="evidence" value="ECO:0007669"/>
    <property type="project" value="UniProtKB-SubCell"/>
</dbReference>
<accession>A0AAD4KRT1</accession>
<sequence>MTDAIVDLELANTKEEIPIETGEQAFRATDEQHSLSAWQGLRLHVKAIGWAAYFSLGIIMVAFDPQLIGQLIATPKFQQDFGNVYEDGYIIAAPWQTGLNMGAPIGQVVGAFFAGSFMEWIGLKKAFAACNLLIIGCVFIQFFARSLPVLLVGEILAGLVLGCFVVIAPAYASEVAPLALRGPITASINLCFAAGQLIANGTVDGTQKLTTHWAYSIPFSIQWLWPIIIIVGYPFAPESPWWLQRQGRLKEAEHALGRLSSSTVDIRAALVAIIETDRAEREMQINSSYLDCFRGTNLRRTIISIAVMSIQVFSGIYLASYSTYFFEVAGLPTDQAFNMGVGFIALGFFATVLSWFFLSYVGRRTLYNVGLAALTTVQFLIGALDCAPNYLNRPGIAWAESVLMMIWYFIYSLSIGPIGYVILCEVSAVRVRAKTIAISLAVEALATILMTVVFPYMINPDEANMRGKVGFFFGGLSLLSLVWSWTSLPELRGRTYYELDILFDQKIKIKDFPKTVISDRKDVKEAS</sequence>